<protein>
    <submittedName>
        <fullName evidence="1">Uncharacterized protein</fullName>
    </submittedName>
</protein>
<keyword evidence="2" id="KW-1185">Reference proteome</keyword>
<dbReference type="Gramene" id="AET5Gv20452500.16">
    <property type="protein sequence ID" value="AET5Gv20452500.16"/>
    <property type="gene ID" value="AET5Gv20452500"/>
</dbReference>
<organism evidence="1 2">
    <name type="scientific">Aegilops tauschii subsp. strangulata</name>
    <name type="common">Goatgrass</name>
    <dbReference type="NCBI Taxonomy" id="200361"/>
    <lineage>
        <taxon>Eukaryota</taxon>
        <taxon>Viridiplantae</taxon>
        <taxon>Streptophyta</taxon>
        <taxon>Embryophyta</taxon>
        <taxon>Tracheophyta</taxon>
        <taxon>Spermatophyta</taxon>
        <taxon>Magnoliopsida</taxon>
        <taxon>Liliopsida</taxon>
        <taxon>Poales</taxon>
        <taxon>Poaceae</taxon>
        <taxon>BOP clade</taxon>
        <taxon>Pooideae</taxon>
        <taxon>Triticodae</taxon>
        <taxon>Triticeae</taxon>
        <taxon>Triticinae</taxon>
        <taxon>Aegilops</taxon>
    </lineage>
</organism>
<dbReference type="Proteomes" id="UP000015105">
    <property type="component" value="Chromosome 5D"/>
</dbReference>
<proteinExistence type="predicted"/>
<reference evidence="2" key="2">
    <citation type="journal article" date="2017" name="Nat. Plants">
        <title>The Aegilops tauschii genome reveals multiple impacts of transposons.</title>
        <authorList>
            <person name="Zhao G."/>
            <person name="Zou C."/>
            <person name="Li K."/>
            <person name="Wang K."/>
            <person name="Li T."/>
            <person name="Gao L."/>
            <person name="Zhang X."/>
            <person name="Wang H."/>
            <person name="Yang Z."/>
            <person name="Liu X."/>
            <person name="Jiang W."/>
            <person name="Mao L."/>
            <person name="Kong X."/>
            <person name="Jiao Y."/>
            <person name="Jia J."/>
        </authorList>
    </citation>
    <scope>NUCLEOTIDE SEQUENCE [LARGE SCALE GENOMIC DNA]</scope>
    <source>
        <strain evidence="2">cv. AL8/78</strain>
    </source>
</reference>
<accession>A0A453KLV3</accession>
<reference evidence="2" key="1">
    <citation type="journal article" date="2014" name="Science">
        <title>Ancient hybridizations among the ancestral genomes of bread wheat.</title>
        <authorList>
            <consortium name="International Wheat Genome Sequencing Consortium,"/>
            <person name="Marcussen T."/>
            <person name="Sandve S.R."/>
            <person name="Heier L."/>
            <person name="Spannagl M."/>
            <person name="Pfeifer M."/>
            <person name="Jakobsen K.S."/>
            <person name="Wulff B.B."/>
            <person name="Steuernagel B."/>
            <person name="Mayer K.F."/>
            <person name="Olsen O.A."/>
        </authorList>
    </citation>
    <scope>NUCLEOTIDE SEQUENCE [LARGE SCALE GENOMIC DNA]</scope>
    <source>
        <strain evidence="2">cv. AL8/78</strain>
    </source>
</reference>
<dbReference type="EnsemblPlants" id="AET5Gv20452500.16">
    <property type="protein sequence ID" value="AET5Gv20452500.16"/>
    <property type="gene ID" value="AET5Gv20452500"/>
</dbReference>
<name>A0A453KLV3_AEGTS</name>
<evidence type="ECO:0000313" key="1">
    <source>
        <dbReference type="EnsemblPlants" id="AET5Gv20452500.16"/>
    </source>
</evidence>
<reference evidence="1" key="4">
    <citation type="submission" date="2019-03" db="UniProtKB">
        <authorList>
            <consortium name="EnsemblPlants"/>
        </authorList>
    </citation>
    <scope>IDENTIFICATION</scope>
</reference>
<reference evidence="1" key="5">
    <citation type="journal article" date="2021" name="G3 (Bethesda)">
        <title>Aegilops tauschii genome assembly Aet v5.0 features greater sequence contiguity and improved annotation.</title>
        <authorList>
            <person name="Wang L."/>
            <person name="Zhu T."/>
            <person name="Rodriguez J.C."/>
            <person name="Deal K.R."/>
            <person name="Dubcovsky J."/>
            <person name="McGuire P.E."/>
            <person name="Lux T."/>
            <person name="Spannagl M."/>
            <person name="Mayer K.F.X."/>
            <person name="Baldrich P."/>
            <person name="Meyers B.C."/>
            <person name="Huo N."/>
            <person name="Gu Y.Q."/>
            <person name="Zhou H."/>
            <person name="Devos K.M."/>
            <person name="Bennetzen J.L."/>
            <person name="Unver T."/>
            <person name="Budak H."/>
            <person name="Gulick P.J."/>
            <person name="Galiba G."/>
            <person name="Kalapos B."/>
            <person name="Nelson D.R."/>
            <person name="Li P."/>
            <person name="You F.M."/>
            <person name="Luo M.C."/>
            <person name="Dvorak J."/>
        </authorList>
    </citation>
    <scope>NUCLEOTIDE SEQUENCE [LARGE SCALE GENOMIC DNA]</scope>
    <source>
        <strain evidence="1">cv. AL8/78</strain>
    </source>
</reference>
<evidence type="ECO:0000313" key="2">
    <source>
        <dbReference type="Proteomes" id="UP000015105"/>
    </source>
</evidence>
<reference evidence="1" key="3">
    <citation type="journal article" date="2017" name="Nature">
        <title>Genome sequence of the progenitor of the wheat D genome Aegilops tauschii.</title>
        <authorList>
            <person name="Luo M.C."/>
            <person name="Gu Y.Q."/>
            <person name="Puiu D."/>
            <person name="Wang H."/>
            <person name="Twardziok S.O."/>
            <person name="Deal K.R."/>
            <person name="Huo N."/>
            <person name="Zhu T."/>
            <person name="Wang L."/>
            <person name="Wang Y."/>
            <person name="McGuire P.E."/>
            <person name="Liu S."/>
            <person name="Long H."/>
            <person name="Ramasamy R.K."/>
            <person name="Rodriguez J.C."/>
            <person name="Van S.L."/>
            <person name="Yuan L."/>
            <person name="Wang Z."/>
            <person name="Xia Z."/>
            <person name="Xiao L."/>
            <person name="Anderson O.D."/>
            <person name="Ouyang S."/>
            <person name="Liang Y."/>
            <person name="Zimin A.V."/>
            <person name="Pertea G."/>
            <person name="Qi P."/>
            <person name="Bennetzen J.L."/>
            <person name="Dai X."/>
            <person name="Dawson M.W."/>
            <person name="Muller H.G."/>
            <person name="Kugler K."/>
            <person name="Rivarola-Duarte L."/>
            <person name="Spannagl M."/>
            <person name="Mayer K.F.X."/>
            <person name="Lu F.H."/>
            <person name="Bevan M.W."/>
            <person name="Leroy P."/>
            <person name="Li P."/>
            <person name="You F.M."/>
            <person name="Sun Q."/>
            <person name="Liu Z."/>
            <person name="Lyons E."/>
            <person name="Wicker T."/>
            <person name="Salzberg S.L."/>
            <person name="Devos K.M."/>
            <person name="Dvorak J."/>
        </authorList>
    </citation>
    <scope>NUCLEOTIDE SEQUENCE [LARGE SCALE GENOMIC DNA]</scope>
    <source>
        <strain evidence="1">cv. AL8/78</strain>
    </source>
</reference>
<dbReference type="AlphaFoldDB" id="A0A453KLV3"/>
<sequence>MENSMLCCRIWIVDCNHPFKATYSSYVSTYHARTDLKPENRSLQICSF</sequence>